<evidence type="ECO:0000256" key="4">
    <source>
        <dbReference type="SAM" id="MobiDB-lite"/>
    </source>
</evidence>
<dbReference type="SMART" id="SM00317">
    <property type="entry name" value="SET"/>
    <property type="match status" value="1"/>
</dbReference>
<dbReference type="PANTHER" id="PTHR46455:SF6">
    <property type="entry name" value="RE22408P-RELATED"/>
    <property type="match status" value="1"/>
</dbReference>
<keyword evidence="1" id="KW-0479">Metal-binding</keyword>
<dbReference type="Gene3D" id="2.170.270.10">
    <property type="entry name" value="SET domain"/>
    <property type="match status" value="1"/>
</dbReference>
<reference evidence="6 7" key="1">
    <citation type="journal article" date="2017" name="Gigascience">
        <title>Genome sequence of the small brown planthopper, Laodelphax striatellus.</title>
        <authorList>
            <person name="Zhu J."/>
            <person name="Jiang F."/>
            <person name="Wang X."/>
            <person name="Yang P."/>
            <person name="Bao Y."/>
            <person name="Zhao W."/>
            <person name="Wang W."/>
            <person name="Lu H."/>
            <person name="Wang Q."/>
            <person name="Cui N."/>
            <person name="Li J."/>
            <person name="Chen X."/>
            <person name="Luo L."/>
            <person name="Yu J."/>
            <person name="Kang L."/>
            <person name="Cui F."/>
        </authorList>
    </citation>
    <scope>NUCLEOTIDE SEQUENCE [LARGE SCALE GENOMIC DNA]</scope>
    <source>
        <strain evidence="6">Lst14</strain>
    </source>
</reference>
<dbReference type="PANTHER" id="PTHR46455">
    <property type="entry name" value="SET AND MYND DOMAIN CONTAINING, ARTHROPOD-SPECIFIC, MEMBER 4, ISOFORM A"/>
    <property type="match status" value="1"/>
</dbReference>
<dbReference type="GO" id="GO:0008270">
    <property type="term" value="F:zinc ion binding"/>
    <property type="evidence" value="ECO:0007669"/>
    <property type="project" value="UniProtKB-KW"/>
</dbReference>
<dbReference type="CDD" id="cd20071">
    <property type="entry name" value="SET_SMYD"/>
    <property type="match status" value="1"/>
</dbReference>
<dbReference type="Gene3D" id="6.10.140.2220">
    <property type="match status" value="2"/>
</dbReference>
<dbReference type="InterPro" id="IPR002893">
    <property type="entry name" value="Znf_MYND"/>
</dbReference>
<dbReference type="GO" id="GO:0008276">
    <property type="term" value="F:protein methyltransferase activity"/>
    <property type="evidence" value="ECO:0007669"/>
    <property type="project" value="UniProtKB-ARBA"/>
</dbReference>
<organism evidence="6 7">
    <name type="scientific">Laodelphax striatellus</name>
    <name type="common">Small brown planthopper</name>
    <name type="synonym">Delphax striatella</name>
    <dbReference type="NCBI Taxonomy" id="195883"/>
    <lineage>
        <taxon>Eukaryota</taxon>
        <taxon>Metazoa</taxon>
        <taxon>Ecdysozoa</taxon>
        <taxon>Arthropoda</taxon>
        <taxon>Hexapoda</taxon>
        <taxon>Insecta</taxon>
        <taxon>Pterygota</taxon>
        <taxon>Neoptera</taxon>
        <taxon>Paraneoptera</taxon>
        <taxon>Hemiptera</taxon>
        <taxon>Auchenorrhyncha</taxon>
        <taxon>Fulgoroidea</taxon>
        <taxon>Delphacidae</taxon>
        <taxon>Criomorphinae</taxon>
        <taxon>Laodelphax</taxon>
    </lineage>
</organism>
<sequence>MRCLFVQTLVKKMALQKTSNEIIQTKIEMNNIQEPKLSTDKRPENCLLCNETAKTICSSCGLKIYCSLQHMKEGQKSHRMDCKPFLISNSKKLGRYLVASRDIKKGEVIFKENPLVFGPCDDYHVSMTCYSCGDAANRRCHDCSVALICGKTCPGSFHSSLECSTFKAISDKVKNCGFLSADKIVLPLRCIIHVKQEQPDGEWNRFLTLQSHKEERRNTFIWHHNENYFVKLFQSFGVISQSDLDRELVQEVLGIIDVNSFGVRCGVGGQGRALYLQASLMAHDCSPNCHLAVDDNFQMTVRACQDILKGDPILYNYTNTLHSTAQRQEHLMDTKYFLCCCKRCEDPSELGAHLSSLICWHCREGLMVVNETKEAWICQQCNRSFRKTGVEVILNSIVPDELDNLDEKDSDSVELILEKLSKVFAANHSVIIDLKQQLATKLRECKQSVKVLQRRKALVQDILSVLEIIEPGISRLRGLTLYELHSILLDLSQVEPNVLEALKECEAILREAVTLLLYEPAQSPEGRCAQQALTQLKLITDRIRQIENSDKKQAKKQSKSKKKLKQT</sequence>
<dbReference type="InterPro" id="IPR046341">
    <property type="entry name" value="SET_dom_sf"/>
</dbReference>
<feature type="compositionally biased region" description="Basic residues" evidence="4">
    <location>
        <begin position="553"/>
        <end position="567"/>
    </location>
</feature>
<dbReference type="GO" id="GO:0008757">
    <property type="term" value="F:S-adenosylmethionine-dependent methyltransferase activity"/>
    <property type="evidence" value="ECO:0007669"/>
    <property type="project" value="UniProtKB-ARBA"/>
</dbReference>
<dbReference type="OrthoDB" id="77368at2759"/>
<evidence type="ECO:0000256" key="2">
    <source>
        <dbReference type="ARBA" id="ARBA00022771"/>
    </source>
</evidence>
<keyword evidence="7" id="KW-1185">Reference proteome</keyword>
<dbReference type="PROSITE" id="PS01360">
    <property type="entry name" value="ZF_MYND_1"/>
    <property type="match status" value="1"/>
</dbReference>
<dbReference type="AlphaFoldDB" id="A0A482X7K8"/>
<dbReference type="SMR" id="A0A482X7K8"/>
<accession>A0A482X7K8</accession>
<dbReference type="STRING" id="195883.A0A482X7K8"/>
<evidence type="ECO:0000259" key="5">
    <source>
        <dbReference type="PROSITE" id="PS50280"/>
    </source>
</evidence>
<feature type="domain" description="SET" evidence="5">
    <location>
        <begin position="83"/>
        <end position="318"/>
    </location>
</feature>
<dbReference type="Proteomes" id="UP000291343">
    <property type="component" value="Unassembled WGS sequence"/>
</dbReference>
<keyword evidence="2" id="KW-0863">Zinc-finger</keyword>
<dbReference type="GO" id="GO:0008170">
    <property type="term" value="F:N-methyltransferase activity"/>
    <property type="evidence" value="ECO:0007669"/>
    <property type="project" value="UniProtKB-ARBA"/>
</dbReference>
<protein>
    <recommendedName>
        <fullName evidence="5">SET domain-containing protein</fullName>
    </recommendedName>
</protein>
<proteinExistence type="predicted"/>
<dbReference type="Gene3D" id="1.10.220.160">
    <property type="match status" value="1"/>
</dbReference>
<dbReference type="InParanoid" id="A0A482X7K8"/>
<evidence type="ECO:0000256" key="1">
    <source>
        <dbReference type="ARBA" id="ARBA00022723"/>
    </source>
</evidence>
<comment type="caution">
    <text evidence="6">The sequence shown here is derived from an EMBL/GenBank/DDBJ whole genome shotgun (WGS) entry which is preliminary data.</text>
</comment>
<evidence type="ECO:0000256" key="3">
    <source>
        <dbReference type="ARBA" id="ARBA00022833"/>
    </source>
</evidence>
<evidence type="ECO:0000313" key="7">
    <source>
        <dbReference type="Proteomes" id="UP000291343"/>
    </source>
</evidence>
<dbReference type="InterPro" id="IPR053010">
    <property type="entry name" value="SET_SmydA-8"/>
</dbReference>
<dbReference type="PROSITE" id="PS50280">
    <property type="entry name" value="SET"/>
    <property type="match status" value="1"/>
</dbReference>
<name>A0A482X7K8_LAOST</name>
<dbReference type="InterPro" id="IPR001214">
    <property type="entry name" value="SET_dom"/>
</dbReference>
<evidence type="ECO:0000313" key="6">
    <source>
        <dbReference type="EMBL" id="RZF41656.1"/>
    </source>
</evidence>
<dbReference type="EMBL" id="QKKF02016609">
    <property type="protein sequence ID" value="RZF41656.1"/>
    <property type="molecule type" value="Genomic_DNA"/>
</dbReference>
<feature type="region of interest" description="Disordered" evidence="4">
    <location>
        <begin position="547"/>
        <end position="567"/>
    </location>
</feature>
<gene>
    <name evidence="6" type="ORF">LSTR_LSTR012913</name>
</gene>
<dbReference type="Pfam" id="PF00856">
    <property type="entry name" value="SET"/>
    <property type="match status" value="1"/>
</dbReference>
<dbReference type="SUPFAM" id="SSF82199">
    <property type="entry name" value="SET domain"/>
    <property type="match status" value="1"/>
</dbReference>
<keyword evidence="3" id="KW-0862">Zinc</keyword>